<keyword evidence="3 4" id="KW-0560">Oxidoreductase</keyword>
<dbReference type="PANTHER" id="PTHR42760">
    <property type="entry name" value="SHORT-CHAIN DEHYDROGENASES/REDUCTASES FAMILY MEMBER"/>
    <property type="match status" value="1"/>
</dbReference>
<protein>
    <submittedName>
        <fullName evidence="4">2-deoxy-D-gluconate 3-dehydrogenase</fullName>
        <ecNumber evidence="4">1.1.1.100</ecNumber>
    </submittedName>
</protein>
<dbReference type="PRINTS" id="PR00081">
    <property type="entry name" value="GDHRDH"/>
</dbReference>
<accession>A0A7H4PB19</accession>
<evidence type="ECO:0000313" key="5">
    <source>
        <dbReference type="Proteomes" id="UP000254571"/>
    </source>
</evidence>
<name>A0A7H4PB19_9ENTR</name>
<comment type="caution">
    <text evidence="4">The sequence shown here is derived from an EMBL/GenBank/DDBJ whole genome shotgun (WGS) entry which is preliminary data.</text>
</comment>
<evidence type="ECO:0000256" key="2">
    <source>
        <dbReference type="ARBA" id="ARBA00011881"/>
    </source>
</evidence>
<gene>
    <name evidence="4" type="primary">fabG_18</name>
    <name evidence="4" type="ORF">NCTC9149_06133</name>
</gene>
<dbReference type="Gene3D" id="3.40.50.720">
    <property type="entry name" value="NAD(P)-binding Rossmann-like Domain"/>
    <property type="match status" value="1"/>
</dbReference>
<proteinExistence type="inferred from homology"/>
<evidence type="ECO:0000313" key="4">
    <source>
        <dbReference type="EMBL" id="STW09634.1"/>
    </source>
</evidence>
<dbReference type="GO" id="GO:0004316">
    <property type="term" value="F:3-oxoacyl-[acyl-carrier-protein] reductase (NADPH) activity"/>
    <property type="evidence" value="ECO:0007669"/>
    <property type="project" value="UniProtKB-EC"/>
</dbReference>
<evidence type="ECO:0000256" key="1">
    <source>
        <dbReference type="ARBA" id="ARBA00006484"/>
    </source>
</evidence>
<reference evidence="4 5" key="1">
    <citation type="submission" date="2018-06" db="EMBL/GenBank/DDBJ databases">
        <authorList>
            <consortium name="Pathogen Informatics"/>
            <person name="Doyle S."/>
        </authorList>
    </citation>
    <scope>NUCLEOTIDE SEQUENCE [LARGE SCALE GENOMIC DNA]</scope>
    <source>
        <strain evidence="4 5">NCTC9149</strain>
    </source>
</reference>
<comment type="similarity">
    <text evidence="1">Belongs to the short-chain dehydrogenases/reductases (SDR) family.</text>
</comment>
<dbReference type="PANTHER" id="PTHR42760:SF133">
    <property type="entry name" value="3-OXOACYL-[ACYL-CARRIER-PROTEIN] REDUCTASE"/>
    <property type="match status" value="1"/>
</dbReference>
<dbReference type="EC" id="1.1.1.100" evidence="4"/>
<dbReference type="AlphaFoldDB" id="A0A7H4PB19"/>
<sequence length="292" mass="31760">MITSQPTKSNHAVRGKDNGRHVILVKDKVIIVTGGLGQLGAQYVKTLHERGAKVAALATRVDAARVDRVLGAIKDSDRLLCAEVNITDKASINRVLDSIEAKWGVPDGLVNNAGVDTQPSAPPEVSGPFEEFPEEVFREVVEVNLVGTFLMTQQVGKRMKQAGKGGSIINVGSIYGVVSPVQDIYSYKKEDTGIPFVKPVAYSAAKSGLYNFTRYCATYWGRDGIRVNTLTLSGVERSDQDPRFQKNYTHRIPIGRMAKAHEYNGAVVFLLSDASVYMTGSNVVVDGGWTAW</sequence>
<dbReference type="FunFam" id="3.40.50.720:FF:000084">
    <property type="entry name" value="Short-chain dehydrogenase reductase"/>
    <property type="match status" value="1"/>
</dbReference>
<dbReference type="PRINTS" id="PR00080">
    <property type="entry name" value="SDRFAMILY"/>
</dbReference>
<dbReference type="InterPro" id="IPR036291">
    <property type="entry name" value="NAD(P)-bd_dom_sf"/>
</dbReference>
<organism evidence="4 5">
    <name type="scientific">Klebsiella grimontii</name>
    <dbReference type="NCBI Taxonomy" id="2058152"/>
    <lineage>
        <taxon>Bacteria</taxon>
        <taxon>Pseudomonadati</taxon>
        <taxon>Pseudomonadota</taxon>
        <taxon>Gammaproteobacteria</taxon>
        <taxon>Enterobacterales</taxon>
        <taxon>Enterobacteriaceae</taxon>
        <taxon>Klebsiella/Raoultella group</taxon>
        <taxon>Klebsiella</taxon>
    </lineage>
</organism>
<dbReference type="SUPFAM" id="SSF51735">
    <property type="entry name" value="NAD(P)-binding Rossmann-fold domains"/>
    <property type="match status" value="1"/>
</dbReference>
<comment type="subunit">
    <text evidence="2">Homotetramer.</text>
</comment>
<dbReference type="Pfam" id="PF13561">
    <property type="entry name" value="adh_short_C2"/>
    <property type="match status" value="1"/>
</dbReference>
<dbReference type="InterPro" id="IPR002347">
    <property type="entry name" value="SDR_fam"/>
</dbReference>
<dbReference type="EMBL" id="UGMX01000002">
    <property type="protein sequence ID" value="STW09634.1"/>
    <property type="molecule type" value="Genomic_DNA"/>
</dbReference>
<dbReference type="Proteomes" id="UP000254571">
    <property type="component" value="Unassembled WGS sequence"/>
</dbReference>
<evidence type="ECO:0000256" key="3">
    <source>
        <dbReference type="ARBA" id="ARBA00023002"/>
    </source>
</evidence>